<keyword evidence="2" id="KW-0560">Oxidoreductase</keyword>
<dbReference type="Proteomes" id="UP000248584">
    <property type="component" value="Unassembled WGS sequence"/>
</dbReference>
<name>A0ABX5PVI9_9FLAO</name>
<reference evidence="2 3" key="1">
    <citation type="submission" date="2018-06" db="EMBL/GenBank/DDBJ databases">
        <title>Genomic Encyclopedia of Archaeal and Bacterial Type Strains, Phase II (KMG-II): from individual species to whole genera.</title>
        <authorList>
            <person name="Goeker M."/>
        </authorList>
    </citation>
    <scope>NUCLEOTIDE SEQUENCE [LARGE SCALE GENOMIC DNA]</scope>
    <source>
        <strain evidence="2 3">DSM 17205</strain>
    </source>
</reference>
<comment type="caution">
    <text evidence="2">The sequence shown here is derived from an EMBL/GenBank/DDBJ whole genome shotgun (WGS) entry which is preliminary data.</text>
</comment>
<dbReference type="PANTHER" id="PTHR20883">
    <property type="entry name" value="PHYTANOYL-COA DIOXYGENASE DOMAIN CONTAINING 1"/>
    <property type="match status" value="1"/>
</dbReference>
<organism evidence="2 3">
    <name type="scientific">Nonlabens dokdonensis</name>
    <dbReference type="NCBI Taxonomy" id="328515"/>
    <lineage>
        <taxon>Bacteria</taxon>
        <taxon>Pseudomonadati</taxon>
        <taxon>Bacteroidota</taxon>
        <taxon>Flavobacteriia</taxon>
        <taxon>Flavobacteriales</taxon>
        <taxon>Flavobacteriaceae</taxon>
        <taxon>Nonlabens</taxon>
    </lineage>
</organism>
<accession>A0ABX5PVI9</accession>
<proteinExistence type="predicted"/>
<dbReference type="PANTHER" id="PTHR20883:SF48">
    <property type="entry name" value="ECTOINE DIOXYGENASE"/>
    <property type="match status" value="1"/>
</dbReference>
<dbReference type="Gene3D" id="2.60.120.620">
    <property type="entry name" value="q2cbj1_9rhob like domain"/>
    <property type="match status" value="1"/>
</dbReference>
<dbReference type="RefSeq" id="WP_015363698.1">
    <property type="nucleotide sequence ID" value="NZ_QKZR01000006.1"/>
</dbReference>
<evidence type="ECO:0000313" key="2">
    <source>
        <dbReference type="EMBL" id="PZX37905.1"/>
    </source>
</evidence>
<comment type="cofactor">
    <cofactor evidence="1">
        <name>Fe(2+)</name>
        <dbReference type="ChEBI" id="CHEBI:29033"/>
    </cofactor>
</comment>
<keyword evidence="2" id="KW-0223">Dioxygenase</keyword>
<protein>
    <submittedName>
        <fullName evidence="2">Phytanoyl-CoA dioxygenase PhyH</fullName>
    </submittedName>
</protein>
<sequence>MLTKEQIESFKEDGVLILRNFFPKQEMNTWRNEAHDYHKNPLTSEDWKNAIMNYSGNTFNFKNDAHPAFHNKMKDLYQCFNDQIEWNGENELVARWPEIDAEWLGARTPHLDFPVYDRIRTLANSVFYLNDVTIKGAPLMYWKKSHKVAWEYFKKHPSHYMAQGELSQGQIFEILTDAMDSEPIPFYGKAGDLMIWHSLILHSPSVNLSHDARLAVIGRWGATIKEDEFRFDFSKDIWDKWNLNSI</sequence>
<dbReference type="InterPro" id="IPR008775">
    <property type="entry name" value="Phytyl_CoA_dOase-like"/>
</dbReference>
<dbReference type="GO" id="GO:0051213">
    <property type="term" value="F:dioxygenase activity"/>
    <property type="evidence" value="ECO:0007669"/>
    <property type="project" value="UniProtKB-KW"/>
</dbReference>
<keyword evidence="3" id="KW-1185">Reference proteome</keyword>
<gene>
    <name evidence="2" type="ORF">LX97_03000</name>
</gene>
<dbReference type="SUPFAM" id="SSF51197">
    <property type="entry name" value="Clavaminate synthase-like"/>
    <property type="match status" value="1"/>
</dbReference>
<evidence type="ECO:0000256" key="1">
    <source>
        <dbReference type="ARBA" id="ARBA00001954"/>
    </source>
</evidence>
<evidence type="ECO:0000313" key="3">
    <source>
        <dbReference type="Proteomes" id="UP000248584"/>
    </source>
</evidence>
<dbReference type="EMBL" id="QKZR01000006">
    <property type="protein sequence ID" value="PZX37905.1"/>
    <property type="molecule type" value="Genomic_DNA"/>
</dbReference>
<dbReference type="Pfam" id="PF05721">
    <property type="entry name" value="PhyH"/>
    <property type="match status" value="1"/>
</dbReference>